<dbReference type="Proteomes" id="UP000186817">
    <property type="component" value="Unassembled WGS sequence"/>
</dbReference>
<feature type="transmembrane region" description="Helical" evidence="5">
    <location>
        <begin position="256"/>
        <end position="285"/>
    </location>
</feature>
<keyword evidence="2 4" id="KW-0863">Zinc-finger</keyword>
<dbReference type="PANTHER" id="PTHR39490:SF8">
    <property type="entry name" value="ZINC FINGER FYVE DOMAIN-CONTAINING PROTEIN 21"/>
    <property type="match status" value="1"/>
</dbReference>
<dbReference type="SUPFAM" id="SSF57903">
    <property type="entry name" value="FYVE/PHD zinc finger"/>
    <property type="match status" value="1"/>
</dbReference>
<protein>
    <submittedName>
        <fullName evidence="7">Lateral signaling target protein 2-like</fullName>
    </submittedName>
</protein>
<feature type="domain" description="FYVE-type" evidence="6">
    <location>
        <begin position="135"/>
        <end position="188"/>
    </location>
</feature>
<dbReference type="OrthoDB" id="440725at2759"/>
<dbReference type="AlphaFoldDB" id="A0A1Q9CNQ3"/>
<keyword evidence="5" id="KW-0472">Membrane</keyword>
<evidence type="ECO:0000313" key="7">
    <source>
        <dbReference type="EMBL" id="OLP84558.1"/>
    </source>
</evidence>
<accession>A0A1Q9CNQ3</accession>
<organism evidence="7 8">
    <name type="scientific">Symbiodinium microadriaticum</name>
    <name type="common">Dinoflagellate</name>
    <name type="synonym">Zooxanthella microadriatica</name>
    <dbReference type="NCBI Taxonomy" id="2951"/>
    <lineage>
        <taxon>Eukaryota</taxon>
        <taxon>Sar</taxon>
        <taxon>Alveolata</taxon>
        <taxon>Dinophyceae</taxon>
        <taxon>Suessiales</taxon>
        <taxon>Symbiodiniaceae</taxon>
        <taxon>Symbiodinium</taxon>
    </lineage>
</organism>
<evidence type="ECO:0000256" key="5">
    <source>
        <dbReference type="SAM" id="Phobius"/>
    </source>
</evidence>
<keyword evidence="5" id="KW-1133">Transmembrane helix</keyword>
<evidence type="ECO:0000313" key="8">
    <source>
        <dbReference type="Proteomes" id="UP000186817"/>
    </source>
</evidence>
<feature type="transmembrane region" description="Helical" evidence="5">
    <location>
        <begin position="227"/>
        <end position="249"/>
    </location>
</feature>
<keyword evidence="8" id="KW-1185">Reference proteome</keyword>
<evidence type="ECO:0000256" key="2">
    <source>
        <dbReference type="ARBA" id="ARBA00022771"/>
    </source>
</evidence>
<dbReference type="Gene3D" id="3.30.40.10">
    <property type="entry name" value="Zinc/RING finger domain, C3HC4 (zinc finger)"/>
    <property type="match status" value="1"/>
</dbReference>
<sequence length="288" mass="30993">MEEDGANTALPGTQLTGKQQRLSSLNSALRALPEQPPPAADRLALEVAGDCFVLSRGAGGQPPGQHKDCVITARSAADIWAIARGSSSPQVAFAQGKISVRGGFSPLLELRPFIAELRGKIPVTDLLPGGTWLPDSAADACMACDAVFTLFRRRHHCRSCGKLFCDRCSPWRAGPAARQCDECFRTKTEISGGAKKDQGIVAEQMRLLEVRLEEVESAAAAREAEDFLGTANAFLGLLAAGLLLALVALGAERNHLALLLALVVSSRCLFFRQLRALWLCVLILWKYK</sequence>
<dbReference type="PROSITE" id="PS50178">
    <property type="entry name" value="ZF_FYVE"/>
    <property type="match status" value="1"/>
</dbReference>
<dbReference type="InterPro" id="IPR017455">
    <property type="entry name" value="Znf_FYVE-rel"/>
</dbReference>
<dbReference type="InterPro" id="IPR000306">
    <property type="entry name" value="Znf_FYVE"/>
</dbReference>
<dbReference type="InterPro" id="IPR036527">
    <property type="entry name" value="SCP2_sterol-bd_dom_sf"/>
</dbReference>
<dbReference type="EMBL" id="LSRX01001033">
    <property type="protein sequence ID" value="OLP84558.1"/>
    <property type="molecule type" value="Genomic_DNA"/>
</dbReference>
<keyword evidence="3" id="KW-0862">Zinc</keyword>
<dbReference type="PANTHER" id="PTHR39490">
    <property type="entry name" value="ARRESTIN DOMAIN-CONTAINING PROTEIN D"/>
    <property type="match status" value="1"/>
</dbReference>
<comment type="caution">
    <text evidence="7">The sequence shown here is derived from an EMBL/GenBank/DDBJ whole genome shotgun (WGS) entry which is preliminary data.</text>
</comment>
<dbReference type="Gene3D" id="3.30.1050.10">
    <property type="entry name" value="SCP2 sterol-binding domain"/>
    <property type="match status" value="1"/>
</dbReference>
<reference evidence="7 8" key="1">
    <citation type="submission" date="2016-02" db="EMBL/GenBank/DDBJ databases">
        <title>Genome analysis of coral dinoflagellate symbionts highlights evolutionary adaptations to a symbiotic lifestyle.</title>
        <authorList>
            <person name="Aranda M."/>
            <person name="Li Y."/>
            <person name="Liew Y.J."/>
            <person name="Baumgarten S."/>
            <person name="Simakov O."/>
            <person name="Wilson M."/>
            <person name="Piel J."/>
            <person name="Ashoor H."/>
            <person name="Bougouffa S."/>
            <person name="Bajic V.B."/>
            <person name="Ryu T."/>
            <person name="Ravasi T."/>
            <person name="Bayer T."/>
            <person name="Micklem G."/>
            <person name="Kim H."/>
            <person name="Bhak J."/>
            <person name="Lajeunesse T.C."/>
            <person name="Voolstra C.R."/>
        </authorList>
    </citation>
    <scope>NUCLEOTIDE SEQUENCE [LARGE SCALE GENOMIC DNA]</scope>
    <source>
        <strain evidence="7 8">CCMP2467</strain>
    </source>
</reference>
<gene>
    <name evidence="7" type="ORF">AK812_SmicGene34553</name>
</gene>
<dbReference type="Pfam" id="PF01363">
    <property type="entry name" value="FYVE"/>
    <property type="match status" value="1"/>
</dbReference>
<evidence type="ECO:0000259" key="6">
    <source>
        <dbReference type="PROSITE" id="PS50178"/>
    </source>
</evidence>
<dbReference type="InterPro" id="IPR011011">
    <property type="entry name" value="Znf_FYVE_PHD"/>
</dbReference>
<proteinExistence type="predicted"/>
<dbReference type="SUPFAM" id="SSF55718">
    <property type="entry name" value="SCP-like"/>
    <property type="match status" value="1"/>
</dbReference>
<evidence type="ECO:0000256" key="4">
    <source>
        <dbReference type="PROSITE-ProRule" id="PRU00091"/>
    </source>
</evidence>
<evidence type="ECO:0000256" key="3">
    <source>
        <dbReference type="ARBA" id="ARBA00022833"/>
    </source>
</evidence>
<dbReference type="InterPro" id="IPR013083">
    <property type="entry name" value="Znf_RING/FYVE/PHD"/>
</dbReference>
<dbReference type="SMART" id="SM00064">
    <property type="entry name" value="FYVE"/>
    <property type="match status" value="1"/>
</dbReference>
<keyword evidence="5" id="KW-0812">Transmembrane</keyword>
<dbReference type="GO" id="GO:0008270">
    <property type="term" value="F:zinc ion binding"/>
    <property type="evidence" value="ECO:0007669"/>
    <property type="project" value="UniProtKB-KW"/>
</dbReference>
<keyword evidence="1" id="KW-0479">Metal-binding</keyword>
<evidence type="ECO:0000256" key="1">
    <source>
        <dbReference type="ARBA" id="ARBA00022723"/>
    </source>
</evidence>
<name>A0A1Q9CNQ3_SYMMI</name>
<dbReference type="InterPro" id="IPR052113">
    <property type="entry name" value="FYVE-type_Zinc_Finger"/>
</dbReference>